<dbReference type="Gene3D" id="1.20.1070.10">
    <property type="entry name" value="Rhodopsin 7-helix transmembrane proteins"/>
    <property type="match status" value="1"/>
</dbReference>
<evidence type="ECO:0000256" key="2">
    <source>
        <dbReference type="ARBA" id="ARBA00008130"/>
    </source>
</evidence>
<feature type="transmembrane region" description="Helical" evidence="7">
    <location>
        <begin position="167"/>
        <end position="185"/>
    </location>
</feature>
<comment type="similarity">
    <text evidence="2">Belongs to the archaeal/bacterial/fungal opsin family.</text>
</comment>
<comment type="subcellular location">
    <subcellularLocation>
        <location evidence="1">Membrane</location>
        <topology evidence="1">Multi-pass membrane protein</topology>
    </subcellularLocation>
</comment>
<feature type="compositionally biased region" description="Basic and acidic residues" evidence="6">
    <location>
        <begin position="476"/>
        <end position="496"/>
    </location>
</feature>
<feature type="region of interest" description="Disordered" evidence="6">
    <location>
        <begin position="468"/>
        <end position="543"/>
    </location>
</feature>
<evidence type="ECO:0000256" key="4">
    <source>
        <dbReference type="ARBA" id="ARBA00022989"/>
    </source>
</evidence>
<keyword evidence="4 7" id="KW-1133">Transmembrane helix</keyword>
<feature type="transmembrane region" description="Helical" evidence="7">
    <location>
        <begin position="112"/>
        <end position="132"/>
    </location>
</feature>
<evidence type="ECO:0000313" key="9">
    <source>
        <dbReference type="Proteomes" id="UP000241890"/>
    </source>
</evidence>
<gene>
    <name evidence="8" type="ORF">FCC1311_007882</name>
</gene>
<keyword evidence="3 7" id="KW-0812">Transmembrane</keyword>
<dbReference type="InterPro" id="IPR001425">
    <property type="entry name" value="Arc/bac/fun_rhodopsins"/>
</dbReference>
<evidence type="ECO:0000256" key="3">
    <source>
        <dbReference type="ARBA" id="ARBA00022692"/>
    </source>
</evidence>
<keyword evidence="5 7" id="KW-0472">Membrane</keyword>
<protein>
    <submittedName>
        <fullName evidence="8">Uncharacterized protein</fullName>
    </submittedName>
</protein>
<evidence type="ECO:0000256" key="7">
    <source>
        <dbReference type="SAM" id="Phobius"/>
    </source>
</evidence>
<feature type="transmembrane region" description="Helical" evidence="7">
    <location>
        <begin position="144"/>
        <end position="161"/>
    </location>
</feature>
<feature type="transmembrane region" description="Helical" evidence="7">
    <location>
        <begin position="206"/>
        <end position="229"/>
    </location>
</feature>
<dbReference type="Proteomes" id="UP000241890">
    <property type="component" value="Unassembled WGS sequence"/>
</dbReference>
<dbReference type="EMBL" id="BEYU01000006">
    <property type="protein sequence ID" value="GBG24569.1"/>
    <property type="molecule type" value="Genomic_DNA"/>
</dbReference>
<comment type="caution">
    <text evidence="8">The sequence shown here is derived from an EMBL/GenBank/DDBJ whole genome shotgun (WGS) entry which is preliminary data.</text>
</comment>
<name>A0A2R5G2M3_9STRA</name>
<feature type="transmembrane region" description="Helical" evidence="7">
    <location>
        <begin position="39"/>
        <end position="58"/>
    </location>
</feature>
<reference evidence="8 9" key="1">
    <citation type="submission" date="2017-12" db="EMBL/GenBank/DDBJ databases">
        <title>Sequencing, de novo assembly and annotation of complete genome of a new Thraustochytrid species, strain FCC1311.</title>
        <authorList>
            <person name="Sedici K."/>
            <person name="Godart F."/>
            <person name="Aiese Cigliano R."/>
            <person name="Sanseverino W."/>
            <person name="Barakat M."/>
            <person name="Ortet P."/>
            <person name="Marechal E."/>
            <person name="Cagnac O."/>
            <person name="Amato A."/>
        </authorList>
    </citation>
    <scope>NUCLEOTIDE SEQUENCE [LARGE SCALE GENOMIC DNA]</scope>
</reference>
<keyword evidence="9" id="KW-1185">Reference proteome</keyword>
<accession>A0A2R5G2M3</accession>
<dbReference type="InParanoid" id="A0A2R5G2M3"/>
<feature type="compositionally biased region" description="Low complexity" evidence="6">
    <location>
        <begin position="500"/>
        <end position="515"/>
    </location>
</feature>
<feature type="region of interest" description="Disordered" evidence="6">
    <location>
        <begin position="608"/>
        <end position="663"/>
    </location>
</feature>
<evidence type="ECO:0000256" key="5">
    <source>
        <dbReference type="ARBA" id="ARBA00023136"/>
    </source>
</evidence>
<evidence type="ECO:0000313" key="8">
    <source>
        <dbReference type="EMBL" id="GBG24569.1"/>
    </source>
</evidence>
<feature type="transmembrane region" description="Helical" evidence="7">
    <location>
        <begin position="70"/>
        <end position="92"/>
    </location>
</feature>
<evidence type="ECO:0000256" key="6">
    <source>
        <dbReference type="SAM" id="MobiDB-lite"/>
    </source>
</evidence>
<dbReference type="Pfam" id="PF01036">
    <property type="entry name" value="Bac_rhodopsin"/>
    <property type="match status" value="1"/>
</dbReference>
<sequence>MADLMSLTQDDSLNMIDDADMMFEEPRFLATNELPSGVFGARLCVFVCSAFLLLFYSAQWQAKRCNLAPIFVQMVTCVYYCLSTFVTTSYMNLDVRADVNSEEHFEFALGRYIFWMMCCPVIISNMCVLLHLFVPDLLDMGKTIFMMVKDIFMICFGMLGAAQTEPALKGVFVGAATLIALWLAYDMIKLAAMRKKHFVAHSEGAWNWIIFALLTFFVSWTFFPVLYFIGPPVFNLVDEATDKIGDAVGDLFAKNMCGFLVWYVRFVVLEPYTSRYAAQHAVSPYASNLTAKQIKMGDISEDALKQRRIRRTIGRRSPAVLIIEPRIEMQRLFSLMLNQTGIITEFAFDVNMAVNMLKRDHLGTYHVIFVNLSVSAEKRVDIQRFRTHYHRKPYYLPVLGYTFEEENMVDVLEREERQRTICDGVIRHILDENHIYELVSHWKDAAAHWRDIDVSADIERKLYDNVQGMHRSPSAHPDDESERSFRTIEDQREHSPGAEPYYQGPADGPAYGAYGPEDDAAPRSAASTRQVSPGTLPGQVDGDMGFDPRSRAGSYMQEDPNQRVASYPRSGSFASTEYGGHNFDAYGQGHPQQQHQGHMMHRAQSTESMSMMGPDPRFAQGGPPGSPMHRYSSHQSFNGYQQGPPPQQQQAPSSRNFFRNAFM</sequence>
<dbReference type="AlphaFoldDB" id="A0A2R5G2M3"/>
<dbReference type="OrthoDB" id="536545at2759"/>
<evidence type="ECO:0000256" key="1">
    <source>
        <dbReference type="ARBA" id="ARBA00004141"/>
    </source>
</evidence>
<dbReference type="GO" id="GO:0016020">
    <property type="term" value="C:membrane"/>
    <property type="evidence" value="ECO:0007669"/>
    <property type="project" value="UniProtKB-SubCell"/>
</dbReference>
<proteinExistence type="inferred from homology"/>
<organism evidence="8 9">
    <name type="scientific">Hondaea fermentalgiana</name>
    <dbReference type="NCBI Taxonomy" id="2315210"/>
    <lineage>
        <taxon>Eukaryota</taxon>
        <taxon>Sar</taxon>
        <taxon>Stramenopiles</taxon>
        <taxon>Bigyra</taxon>
        <taxon>Labyrinthulomycetes</taxon>
        <taxon>Thraustochytrida</taxon>
        <taxon>Thraustochytriidae</taxon>
        <taxon>Hondaea</taxon>
    </lineage>
</organism>
<dbReference type="SUPFAM" id="SSF81321">
    <property type="entry name" value="Family A G protein-coupled receptor-like"/>
    <property type="match status" value="1"/>
</dbReference>